<sequence length="474" mass="51220">MTPSINGFSNGHPFSNGLNGHSVHKPSPVEGFGTRAIHVGSEANRETGAVIPPISLSTTYKQDGVGNHKGFEYSRSGNPNRDALEKALASVESGGAHALAFASGSATTATMIQSLGPGAHVISVNDVYGGTFRYMARVAADTQGVETTFLNLEDLDEGGAGYQTLLNALRPNTKLIWVESPTNPTLRLIDISRLASIFDARFASSPTSRPLLLVDNTFASPFYTSPLLLGADIVLHSLTKYVNGHSDVVMGALILPSQHTIVLERLRFLQNAIGAVPSPYDCWLAQRGLKTLHLRMKAHGENALKAARALEQSPFVEEVIYPGYAVERAKRRYEIAKLNLSPHARRWIENNDSPAYTSPLTNSDFEPTHPPFPYSGMISFRLRAPSLSTTPAQLASLSSELLSSLHLFTLAESLGGVESLCELPALMTHASIPQEEREKLGITEGLIRLSVGVEEGDDLVDDLRRGLEITFGKV</sequence>
<dbReference type="EMBL" id="MU794990">
    <property type="protein sequence ID" value="KAJ3813552.1"/>
    <property type="molecule type" value="Genomic_DNA"/>
</dbReference>
<name>A0ACC1U8V5_9AGAR</name>
<evidence type="ECO:0000313" key="1">
    <source>
        <dbReference type="EMBL" id="KAJ3813552.1"/>
    </source>
</evidence>
<comment type="caution">
    <text evidence="1">The sequence shown here is derived from an EMBL/GenBank/DDBJ whole genome shotgun (WGS) entry which is preliminary data.</text>
</comment>
<dbReference type="Proteomes" id="UP001163835">
    <property type="component" value="Unassembled WGS sequence"/>
</dbReference>
<accession>A0ACC1U8V5</accession>
<organism evidence="1 2">
    <name type="scientific">Lentinula aff. lateritia</name>
    <dbReference type="NCBI Taxonomy" id="2804960"/>
    <lineage>
        <taxon>Eukaryota</taxon>
        <taxon>Fungi</taxon>
        <taxon>Dikarya</taxon>
        <taxon>Basidiomycota</taxon>
        <taxon>Agaricomycotina</taxon>
        <taxon>Agaricomycetes</taxon>
        <taxon>Agaricomycetidae</taxon>
        <taxon>Agaricales</taxon>
        <taxon>Marasmiineae</taxon>
        <taxon>Omphalotaceae</taxon>
        <taxon>Lentinula</taxon>
    </lineage>
</organism>
<gene>
    <name evidence="1" type="ORF">F5876DRAFT_87019</name>
</gene>
<protein>
    <submittedName>
        <fullName evidence="1">Cys/Met metabolism PLP-dependent enzyme-domain-containing protein</fullName>
    </submittedName>
</protein>
<keyword evidence="2" id="KW-1185">Reference proteome</keyword>
<proteinExistence type="predicted"/>
<reference evidence="1" key="1">
    <citation type="submission" date="2022-09" db="EMBL/GenBank/DDBJ databases">
        <title>A Global Phylogenomic Analysis of the Shiitake Genus Lentinula.</title>
        <authorList>
            <consortium name="DOE Joint Genome Institute"/>
            <person name="Sierra-Patev S."/>
            <person name="Min B."/>
            <person name="Naranjo-Ortiz M."/>
            <person name="Looney B."/>
            <person name="Konkel Z."/>
            <person name="Slot J.C."/>
            <person name="Sakamoto Y."/>
            <person name="Steenwyk J.L."/>
            <person name="Rokas A."/>
            <person name="Carro J."/>
            <person name="Camarero S."/>
            <person name="Ferreira P."/>
            <person name="Molpeceres G."/>
            <person name="Ruiz-Duenas F.J."/>
            <person name="Serrano A."/>
            <person name="Henrissat B."/>
            <person name="Drula E."/>
            <person name="Hughes K.W."/>
            <person name="Mata J.L."/>
            <person name="Ishikawa N.K."/>
            <person name="Vargas-Isla R."/>
            <person name="Ushijima S."/>
            <person name="Smith C.A."/>
            <person name="Ahrendt S."/>
            <person name="Andreopoulos W."/>
            <person name="He G."/>
            <person name="Labutti K."/>
            <person name="Lipzen A."/>
            <person name="Ng V."/>
            <person name="Riley R."/>
            <person name="Sandor L."/>
            <person name="Barry K."/>
            <person name="Martinez A.T."/>
            <person name="Xiao Y."/>
            <person name="Gibbons J.G."/>
            <person name="Terashima K."/>
            <person name="Grigoriev I.V."/>
            <person name="Hibbett D.S."/>
        </authorList>
    </citation>
    <scope>NUCLEOTIDE SEQUENCE</scope>
    <source>
        <strain evidence="1">TMI1499</strain>
    </source>
</reference>
<evidence type="ECO:0000313" key="2">
    <source>
        <dbReference type="Proteomes" id="UP001163835"/>
    </source>
</evidence>